<accession>A0ACB8QR89</accession>
<name>A0ACB8QR89_9AGAM</name>
<sequence>MVDVLRRNGYPEAEVIVGFADGLSYSKAKLEEALRIVLDRPAAAKAKASAFKKEDVDLLVNELDISRGQAEKALAEHDGDVQKALHSLVFS</sequence>
<reference evidence="1" key="1">
    <citation type="submission" date="2021-02" db="EMBL/GenBank/DDBJ databases">
        <authorList>
            <consortium name="DOE Joint Genome Institute"/>
            <person name="Ahrendt S."/>
            <person name="Looney B.P."/>
            <person name="Miyauchi S."/>
            <person name="Morin E."/>
            <person name="Drula E."/>
            <person name="Courty P.E."/>
            <person name="Chicoki N."/>
            <person name="Fauchery L."/>
            <person name="Kohler A."/>
            <person name="Kuo A."/>
            <person name="Labutti K."/>
            <person name="Pangilinan J."/>
            <person name="Lipzen A."/>
            <person name="Riley R."/>
            <person name="Andreopoulos W."/>
            <person name="He G."/>
            <person name="Johnson J."/>
            <person name="Barry K.W."/>
            <person name="Grigoriev I.V."/>
            <person name="Nagy L."/>
            <person name="Hibbett D."/>
            <person name="Henrissat B."/>
            <person name="Matheny P.B."/>
            <person name="Labbe J."/>
            <person name="Martin F."/>
        </authorList>
    </citation>
    <scope>NUCLEOTIDE SEQUENCE</scope>
    <source>
        <strain evidence="1">EC-137</strain>
    </source>
</reference>
<evidence type="ECO:0000313" key="2">
    <source>
        <dbReference type="Proteomes" id="UP000814128"/>
    </source>
</evidence>
<dbReference type="Proteomes" id="UP000814128">
    <property type="component" value="Unassembled WGS sequence"/>
</dbReference>
<comment type="caution">
    <text evidence="1">The sequence shown here is derived from an EMBL/GenBank/DDBJ whole genome shotgun (WGS) entry which is preliminary data.</text>
</comment>
<dbReference type="EMBL" id="MU273507">
    <property type="protein sequence ID" value="KAI0034057.1"/>
    <property type="molecule type" value="Genomic_DNA"/>
</dbReference>
<evidence type="ECO:0000313" key="1">
    <source>
        <dbReference type="EMBL" id="KAI0034057.1"/>
    </source>
</evidence>
<reference evidence="1" key="2">
    <citation type="journal article" date="2022" name="New Phytol.">
        <title>Evolutionary transition to the ectomycorrhizal habit in the genomes of a hyperdiverse lineage of mushroom-forming fungi.</title>
        <authorList>
            <person name="Looney B."/>
            <person name="Miyauchi S."/>
            <person name="Morin E."/>
            <person name="Drula E."/>
            <person name="Courty P.E."/>
            <person name="Kohler A."/>
            <person name="Kuo A."/>
            <person name="LaButti K."/>
            <person name="Pangilinan J."/>
            <person name="Lipzen A."/>
            <person name="Riley R."/>
            <person name="Andreopoulos W."/>
            <person name="He G."/>
            <person name="Johnson J."/>
            <person name="Nolan M."/>
            <person name="Tritt A."/>
            <person name="Barry K.W."/>
            <person name="Grigoriev I.V."/>
            <person name="Nagy L.G."/>
            <person name="Hibbett D."/>
            <person name="Henrissat B."/>
            <person name="Matheny P.B."/>
            <person name="Labbe J."/>
            <person name="Martin F.M."/>
        </authorList>
    </citation>
    <scope>NUCLEOTIDE SEQUENCE</scope>
    <source>
        <strain evidence="1">EC-137</strain>
    </source>
</reference>
<organism evidence="1 2">
    <name type="scientific">Vararia minispora EC-137</name>
    <dbReference type="NCBI Taxonomy" id="1314806"/>
    <lineage>
        <taxon>Eukaryota</taxon>
        <taxon>Fungi</taxon>
        <taxon>Dikarya</taxon>
        <taxon>Basidiomycota</taxon>
        <taxon>Agaricomycotina</taxon>
        <taxon>Agaricomycetes</taxon>
        <taxon>Russulales</taxon>
        <taxon>Lachnocladiaceae</taxon>
        <taxon>Vararia</taxon>
    </lineage>
</organism>
<keyword evidence="2" id="KW-1185">Reference proteome</keyword>
<protein>
    <submittedName>
        <fullName evidence="1">Uncharacterized protein</fullName>
    </submittedName>
</protein>
<gene>
    <name evidence="1" type="ORF">K488DRAFT_84392</name>
</gene>
<proteinExistence type="predicted"/>